<reference evidence="3 4" key="1">
    <citation type="journal article" date="2014" name="Genome Announc.">
        <title>Draft Genome Sequence of Enterobacter cloacae Strain S611.</title>
        <authorList>
            <person name="Wang D."/>
            <person name="Han C.S."/>
            <person name="Dichosa A.E."/>
            <person name="Gleasner C.D."/>
            <person name="Johnson S.L."/>
            <person name="Daligault H.E."/>
            <person name="Davenport K.W."/>
            <person name="Li P.E."/>
            <person name="Pierson E.A."/>
            <person name="Pierson L.S.III."/>
        </authorList>
    </citation>
    <scope>NUCLEOTIDE SEQUENCE [LARGE SCALE GENOMIC DNA]</scope>
    <source>
        <strain evidence="3 4">S611</strain>
    </source>
</reference>
<organism evidence="3 4">
    <name type="scientific">Enterobacter cloacae S611</name>
    <dbReference type="NCBI Taxonomy" id="1399146"/>
    <lineage>
        <taxon>Bacteria</taxon>
        <taxon>Pseudomonadati</taxon>
        <taxon>Pseudomonadota</taxon>
        <taxon>Gammaproteobacteria</taxon>
        <taxon>Enterobacterales</taxon>
        <taxon>Enterobacteriaceae</taxon>
        <taxon>Enterobacter</taxon>
        <taxon>Enterobacter cloacae complex</taxon>
    </lineage>
</organism>
<evidence type="ECO:0000313" key="4">
    <source>
        <dbReference type="Proteomes" id="UP000017834"/>
    </source>
</evidence>
<dbReference type="Pfam" id="PF12158">
    <property type="entry name" value="DUF3592"/>
    <property type="match status" value="1"/>
</dbReference>
<name>A0ABN0Q646_ENTCL</name>
<evidence type="ECO:0000259" key="2">
    <source>
        <dbReference type="Pfam" id="PF12158"/>
    </source>
</evidence>
<evidence type="ECO:0000313" key="3">
    <source>
        <dbReference type="EMBL" id="ESS57599.1"/>
    </source>
</evidence>
<evidence type="ECO:0000256" key="1">
    <source>
        <dbReference type="SAM" id="Phobius"/>
    </source>
</evidence>
<protein>
    <recommendedName>
        <fullName evidence="2">DUF3592 domain-containing protein</fullName>
    </recommendedName>
</protein>
<proteinExistence type="predicted"/>
<dbReference type="Proteomes" id="UP000017834">
    <property type="component" value="Unassembled WGS sequence"/>
</dbReference>
<comment type="caution">
    <text evidence="3">The sequence shown here is derived from an EMBL/GenBank/DDBJ whole genome shotgun (WGS) entry which is preliminary data.</text>
</comment>
<keyword evidence="1" id="KW-0472">Membrane</keyword>
<feature type="domain" description="DUF3592" evidence="2">
    <location>
        <begin position="50"/>
        <end position="117"/>
    </location>
</feature>
<dbReference type="InterPro" id="IPR021994">
    <property type="entry name" value="DUF3592"/>
</dbReference>
<keyword evidence="4" id="KW-1185">Reference proteome</keyword>
<gene>
    <name evidence="3" type="ORF">EDP2_2689</name>
</gene>
<dbReference type="EMBL" id="AXOM01000047">
    <property type="protein sequence ID" value="ESS57599.1"/>
    <property type="molecule type" value="Genomic_DNA"/>
</dbReference>
<sequence>MTLKPLYEMLGSIAVIVVLWLIYKVFAWVRKLFIEVHVSKNGIAANADIVAFTRTNRMDRTSVWCEIKVRFTTREGRVVQATITQALAMRDITRLAAGTGTTIKYDPHKPQHVVLYDRPLILGD</sequence>
<feature type="transmembrane region" description="Helical" evidence="1">
    <location>
        <begin position="6"/>
        <end position="23"/>
    </location>
</feature>
<accession>A0ABN0Q646</accession>
<keyword evidence="1" id="KW-1133">Transmembrane helix</keyword>
<keyword evidence="1" id="KW-0812">Transmembrane</keyword>